<dbReference type="AlphaFoldDB" id="C7J450"/>
<proteinExistence type="predicted"/>
<reference evidence="2 3" key="1">
    <citation type="journal article" date="2005" name="Nature">
        <title>The map-based sequence of the rice genome.</title>
        <authorList>
            <consortium name="International rice genome sequencing project (IRGSP)"/>
            <person name="Matsumoto T."/>
            <person name="Wu J."/>
            <person name="Kanamori H."/>
            <person name="Katayose Y."/>
            <person name="Fujisawa M."/>
            <person name="Namiki N."/>
            <person name="Mizuno H."/>
            <person name="Yamamoto K."/>
            <person name="Antonio B.A."/>
            <person name="Baba T."/>
            <person name="Sakata K."/>
            <person name="Nagamura Y."/>
            <person name="Aoki H."/>
            <person name="Arikawa K."/>
            <person name="Arita K."/>
            <person name="Bito T."/>
            <person name="Chiden Y."/>
            <person name="Fujitsuka N."/>
            <person name="Fukunaka R."/>
            <person name="Hamada M."/>
            <person name="Harada C."/>
            <person name="Hayashi A."/>
            <person name="Hijishita S."/>
            <person name="Honda M."/>
            <person name="Hosokawa S."/>
            <person name="Ichikawa Y."/>
            <person name="Idonuma A."/>
            <person name="Iijima M."/>
            <person name="Ikeda M."/>
            <person name="Ikeno M."/>
            <person name="Ito K."/>
            <person name="Ito S."/>
            <person name="Ito T."/>
            <person name="Ito Y."/>
            <person name="Ito Y."/>
            <person name="Iwabuchi A."/>
            <person name="Kamiya K."/>
            <person name="Karasawa W."/>
            <person name="Kurita K."/>
            <person name="Katagiri S."/>
            <person name="Kikuta A."/>
            <person name="Kobayashi H."/>
            <person name="Kobayashi N."/>
            <person name="Machita K."/>
            <person name="Maehara T."/>
            <person name="Masukawa M."/>
            <person name="Mizubayashi T."/>
            <person name="Mukai Y."/>
            <person name="Nagasaki H."/>
            <person name="Nagata Y."/>
            <person name="Naito S."/>
            <person name="Nakashima M."/>
            <person name="Nakama Y."/>
            <person name="Nakamichi Y."/>
            <person name="Nakamura M."/>
            <person name="Meguro A."/>
            <person name="Negishi M."/>
            <person name="Ohta I."/>
            <person name="Ohta T."/>
            <person name="Okamoto M."/>
            <person name="Ono N."/>
            <person name="Saji S."/>
            <person name="Sakaguchi M."/>
            <person name="Sakai K."/>
            <person name="Shibata M."/>
            <person name="Shimokawa T."/>
            <person name="Song J."/>
            <person name="Takazaki Y."/>
            <person name="Terasawa K."/>
            <person name="Tsugane M."/>
            <person name="Tsuji K."/>
            <person name="Ueda S."/>
            <person name="Waki K."/>
            <person name="Yamagata H."/>
            <person name="Yamamoto M."/>
            <person name="Yamamoto S."/>
            <person name="Yamane H."/>
            <person name="Yoshiki S."/>
            <person name="Yoshihara R."/>
            <person name="Yukawa K."/>
            <person name="Zhong H."/>
            <person name="Yano M."/>
            <person name="Yuan Q."/>
            <person name="Ouyang S."/>
            <person name="Liu J."/>
            <person name="Jones K.M."/>
            <person name="Gansberger K."/>
            <person name="Moffat K."/>
            <person name="Hill J."/>
            <person name="Bera J."/>
            <person name="Fadrosh D."/>
            <person name="Jin S."/>
            <person name="Johri S."/>
            <person name="Kim M."/>
            <person name="Overton L."/>
            <person name="Reardon M."/>
            <person name="Tsitrin T."/>
            <person name="Vuong H."/>
            <person name="Weaver B."/>
            <person name="Ciecko A."/>
            <person name="Tallon L."/>
            <person name="Jackson J."/>
            <person name="Pai G."/>
            <person name="Aken S.V."/>
            <person name="Utterback T."/>
            <person name="Reidmuller S."/>
            <person name="Feldblyum T."/>
            <person name="Hsiao J."/>
            <person name="Zismann V."/>
            <person name="Iobst S."/>
            <person name="de Vazeille A.R."/>
            <person name="Buell C.R."/>
            <person name="Ying K."/>
            <person name="Li Y."/>
            <person name="Lu T."/>
            <person name="Huang Y."/>
            <person name="Zhao Q."/>
            <person name="Feng Q."/>
            <person name="Zhang L."/>
            <person name="Zhu J."/>
            <person name="Weng Q."/>
            <person name="Mu J."/>
            <person name="Lu Y."/>
            <person name="Fan D."/>
            <person name="Liu Y."/>
            <person name="Guan J."/>
            <person name="Zhang Y."/>
            <person name="Yu S."/>
            <person name="Liu X."/>
            <person name="Zhang Y."/>
            <person name="Hong G."/>
            <person name="Han B."/>
            <person name="Choisne N."/>
            <person name="Demange N."/>
            <person name="Orjeda G."/>
            <person name="Samain S."/>
            <person name="Cattolico L."/>
            <person name="Pelletier E."/>
            <person name="Couloux A."/>
            <person name="Segurens B."/>
            <person name="Wincker P."/>
            <person name="D'Hont A."/>
            <person name="Scarpelli C."/>
            <person name="Weissenbach J."/>
            <person name="Salanoubat M."/>
            <person name="Quetier F."/>
            <person name="Yu Y."/>
            <person name="Kim H.R."/>
            <person name="Rambo T."/>
            <person name="Currie J."/>
            <person name="Collura K."/>
            <person name="Luo M."/>
            <person name="Yang T."/>
            <person name="Ammiraju J.S.S."/>
            <person name="Engler F."/>
            <person name="Soderlund C."/>
            <person name="Wing R.A."/>
            <person name="Palmer L.E."/>
            <person name="de la Bastide M."/>
            <person name="Spiegel L."/>
            <person name="Nascimento L."/>
            <person name="Zutavern T."/>
            <person name="O'Shaughnessy A."/>
            <person name="Dike S."/>
            <person name="Dedhia N."/>
            <person name="Preston R."/>
            <person name="Balija V."/>
            <person name="McCombie W.R."/>
            <person name="Chow T."/>
            <person name="Chen H."/>
            <person name="Chung M."/>
            <person name="Chen C."/>
            <person name="Shaw J."/>
            <person name="Wu H."/>
            <person name="Hsiao K."/>
            <person name="Chao Y."/>
            <person name="Chu M."/>
            <person name="Cheng C."/>
            <person name="Hour A."/>
            <person name="Lee P."/>
            <person name="Lin S."/>
            <person name="Lin Y."/>
            <person name="Liou J."/>
            <person name="Liu S."/>
            <person name="Hsing Y."/>
            <person name="Raghuvanshi S."/>
            <person name="Mohanty A."/>
            <person name="Bharti A.K."/>
            <person name="Gaur A."/>
            <person name="Gupta V."/>
            <person name="Kumar D."/>
            <person name="Ravi V."/>
            <person name="Vij S."/>
            <person name="Kapur A."/>
            <person name="Khurana P."/>
            <person name="Khurana P."/>
            <person name="Khurana J.P."/>
            <person name="Tyagi A.K."/>
            <person name="Gaikwad K."/>
            <person name="Singh A."/>
            <person name="Dalal V."/>
            <person name="Srivastava S."/>
            <person name="Dixit A."/>
            <person name="Pal A.K."/>
            <person name="Ghazi I.A."/>
            <person name="Yadav M."/>
            <person name="Pandit A."/>
            <person name="Bhargava A."/>
            <person name="Sureshbabu K."/>
            <person name="Batra K."/>
            <person name="Sharma T.R."/>
            <person name="Mohapatra T."/>
            <person name="Singh N.K."/>
            <person name="Messing J."/>
            <person name="Nelson A.B."/>
            <person name="Fuks G."/>
            <person name="Kavchok S."/>
            <person name="Keizer G."/>
            <person name="Linton E."/>
            <person name="Llaca V."/>
            <person name="Song R."/>
            <person name="Tanyolac B."/>
            <person name="Young S."/>
            <person name="Ho-Il K."/>
            <person name="Hahn J.H."/>
            <person name="Sangsakoo G."/>
            <person name="Vanavichit A."/>
            <person name="de Mattos Luiz.A.T."/>
            <person name="Zimmer P.D."/>
            <person name="Malone G."/>
            <person name="Dellagostin O."/>
            <person name="de Oliveira A.C."/>
            <person name="Bevan M."/>
            <person name="Bancroft I."/>
            <person name="Minx P."/>
            <person name="Cordum H."/>
            <person name="Wilson R."/>
            <person name="Cheng Z."/>
            <person name="Jin W."/>
            <person name="Jiang J."/>
            <person name="Leong S.A."/>
            <person name="Iwama H."/>
            <person name="Gojobori T."/>
            <person name="Itoh T."/>
            <person name="Niimura Y."/>
            <person name="Fujii Y."/>
            <person name="Habara T."/>
            <person name="Sakai H."/>
            <person name="Sato Y."/>
            <person name="Wilson G."/>
            <person name="Kumar K."/>
            <person name="McCouch S."/>
            <person name="Juretic N."/>
            <person name="Hoen D."/>
            <person name="Wright S."/>
            <person name="Bruskiewich R."/>
            <person name="Bureau T."/>
            <person name="Miyao A."/>
            <person name="Hirochika H."/>
            <person name="Nishikawa T."/>
            <person name="Kadowaki K."/>
            <person name="Sugiura M."/>
            <person name="Burr B."/>
            <person name="Sasaki T."/>
        </authorList>
    </citation>
    <scope>NUCLEOTIDE SEQUENCE [LARGE SCALE GENOMIC DNA]</scope>
    <source>
        <strain evidence="3">cv. Nipponbare</strain>
    </source>
</reference>
<feature type="region of interest" description="Disordered" evidence="1">
    <location>
        <begin position="15"/>
        <end position="47"/>
    </location>
</feature>
<evidence type="ECO:0000313" key="3">
    <source>
        <dbReference type="Proteomes" id="UP000000763"/>
    </source>
</evidence>
<dbReference type="EMBL" id="AP008212">
    <property type="protein sequence ID" value="BAH93367.1"/>
    <property type="molecule type" value="Genomic_DNA"/>
</dbReference>
<protein>
    <submittedName>
        <fullName evidence="2">Os06g0183800 protein</fullName>
    </submittedName>
</protein>
<evidence type="ECO:0000313" key="2">
    <source>
        <dbReference type="EMBL" id="BAH93367.1"/>
    </source>
</evidence>
<accession>C7J450</accession>
<name>C7J450_ORYSJ</name>
<organism evidence="2 3">
    <name type="scientific">Oryza sativa subsp. japonica</name>
    <name type="common">Rice</name>
    <dbReference type="NCBI Taxonomy" id="39947"/>
    <lineage>
        <taxon>Eukaryota</taxon>
        <taxon>Viridiplantae</taxon>
        <taxon>Streptophyta</taxon>
        <taxon>Embryophyta</taxon>
        <taxon>Tracheophyta</taxon>
        <taxon>Spermatophyta</taxon>
        <taxon>Magnoliopsida</taxon>
        <taxon>Liliopsida</taxon>
        <taxon>Poales</taxon>
        <taxon>Poaceae</taxon>
        <taxon>BOP clade</taxon>
        <taxon>Oryzoideae</taxon>
        <taxon>Oryzeae</taxon>
        <taxon>Oryzinae</taxon>
        <taxon>Oryza</taxon>
        <taxon>Oryza sativa</taxon>
    </lineage>
</organism>
<sequence>MSSLVERLRVRSEKRPLYTLDESDDDLPPRGGGGKGRDRHSDGPTERIEREDALFTCVCRKKMLARNVEKMTI</sequence>
<dbReference type="KEGG" id="dosa:Os06g0183800"/>
<evidence type="ECO:0000256" key="1">
    <source>
        <dbReference type="SAM" id="MobiDB-lite"/>
    </source>
</evidence>
<feature type="compositionally biased region" description="Basic and acidic residues" evidence="1">
    <location>
        <begin position="35"/>
        <end position="47"/>
    </location>
</feature>
<dbReference type="Proteomes" id="UP000000763">
    <property type="component" value="Chromosome 6"/>
</dbReference>
<reference evidence="3" key="2">
    <citation type="journal article" date="2008" name="Nucleic Acids Res.">
        <title>The rice annotation project database (RAP-DB): 2008 update.</title>
        <authorList>
            <consortium name="The rice annotation project (RAP)"/>
        </authorList>
    </citation>
    <scope>GENOME REANNOTATION</scope>
    <source>
        <strain evidence="3">cv. Nipponbare</strain>
    </source>
</reference>
<gene>
    <name evidence="2" type="ordered locus">Os06g0183800</name>
</gene>